<protein>
    <submittedName>
        <fullName evidence="1">Uncharacterized protein</fullName>
    </submittedName>
</protein>
<reference evidence="1 2" key="1">
    <citation type="submission" date="2020-08" db="EMBL/GenBank/DDBJ databases">
        <title>Genomic Encyclopedia of Type Strains, Phase IV (KMG-IV): sequencing the most valuable type-strain genomes for metagenomic binning, comparative biology and taxonomic classification.</title>
        <authorList>
            <person name="Goeker M."/>
        </authorList>
    </citation>
    <scope>NUCLEOTIDE SEQUENCE [LARGE SCALE GENOMIC DNA]</scope>
    <source>
        <strain evidence="1 2">DSM 25622</strain>
    </source>
</reference>
<dbReference type="AlphaFoldDB" id="A0A840YHW1"/>
<accession>A0A840YHW1</accession>
<proteinExistence type="predicted"/>
<evidence type="ECO:0000313" key="2">
    <source>
        <dbReference type="Proteomes" id="UP000580654"/>
    </source>
</evidence>
<sequence length="75" mass="8108">MPKRPAPSQSSAFVLGRAAFDRISAVEGLCRDAASEAMFADFDRCSLDAEERRQAIRARHGARVAATSARRRTGG</sequence>
<dbReference type="EMBL" id="JACIJD010000028">
    <property type="protein sequence ID" value="MBB5696067.1"/>
    <property type="molecule type" value="Genomic_DNA"/>
</dbReference>
<evidence type="ECO:0000313" key="1">
    <source>
        <dbReference type="EMBL" id="MBB5696067.1"/>
    </source>
</evidence>
<name>A0A840YHW1_9PROT</name>
<keyword evidence="2" id="KW-1185">Reference proteome</keyword>
<dbReference type="RefSeq" id="WP_184521173.1">
    <property type="nucleotide sequence ID" value="NZ_JACIJD010000028.1"/>
</dbReference>
<organism evidence="1 2">
    <name type="scientific">Muricoccus pecuniae</name>
    <dbReference type="NCBI Taxonomy" id="693023"/>
    <lineage>
        <taxon>Bacteria</taxon>
        <taxon>Pseudomonadati</taxon>
        <taxon>Pseudomonadota</taxon>
        <taxon>Alphaproteobacteria</taxon>
        <taxon>Acetobacterales</taxon>
        <taxon>Roseomonadaceae</taxon>
        <taxon>Muricoccus</taxon>
    </lineage>
</organism>
<gene>
    <name evidence="1" type="ORF">FHS87_004135</name>
</gene>
<dbReference type="Proteomes" id="UP000580654">
    <property type="component" value="Unassembled WGS sequence"/>
</dbReference>
<comment type="caution">
    <text evidence="1">The sequence shown here is derived from an EMBL/GenBank/DDBJ whole genome shotgun (WGS) entry which is preliminary data.</text>
</comment>